<accession>A0A1F6D354</accession>
<evidence type="ECO:0000313" key="5">
    <source>
        <dbReference type="Proteomes" id="UP000178606"/>
    </source>
</evidence>
<protein>
    <recommendedName>
        <fullName evidence="3">Peptidase S9 prolyl oligopeptidase catalytic domain-containing protein</fullName>
    </recommendedName>
</protein>
<gene>
    <name evidence="4" type="ORF">A3F84_16525</name>
</gene>
<reference evidence="4 5" key="1">
    <citation type="journal article" date="2016" name="Nat. Commun.">
        <title>Thousands of microbial genomes shed light on interconnected biogeochemical processes in an aquifer system.</title>
        <authorList>
            <person name="Anantharaman K."/>
            <person name="Brown C.T."/>
            <person name="Hug L.A."/>
            <person name="Sharon I."/>
            <person name="Castelle C.J."/>
            <person name="Probst A.J."/>
            <person name="Thomas B.C."/>
            <person name="Singh A."/>
            <person name="Wilkins M.J."/>
            <person name="Karaoz U."/>
            <person name="Brodie E.L."/>
            <person name="Williams K.H."/>
            <person name="Hubbard S.S."/>
            <person name="Banfield J.F."/>
        </authorList>
    </citation>
    <scope>NUCLEOTIDE SEQUENCE [LARGE SCALE GENOMIC DNA]</scope>
    <source>
        <strain evidence="5">RIFCSPLOWO2_12_FULL_64_10</strain>
    </source>
</reference>
<dbReference type="AlphaFoldDB" id="A0A1F6D354"/>
<dbReference type="Pfam" id="PF00326">
    <property type="entry name" value="Peptidase_S9"/>
    <property type="match status" value="1"/>
</dbReference>
<dbReference type="InterPro" id="IPR001375">
    <property type="entry name" value="Peptidase_S9_cat"/>
</dbReference>
<dbReference type="InterPro" id="IPR029058">
    <property type="entry name" value="AB_hydrolase_fold"/>
</dbReference>
<evidence type="ECO:0000313" key="4">
    <source>
        <dbReference type="EMBL" id="OGG55760.1"/>
    </source>
</evidence>
<dbReference type="SUPFAM" id="SSF53474">
    <property type="entry name" value="alpha/beta-Hydrolases"/>
    <property type="match status" value="1"/>
</dbReference>
<keyword evidence="2" id="KW-0378">Hydrolase</keyword>
<feature type="domain" description="Peptidase S9 prolyl oligopeptidase catalytic" evidence="3">
    <location>
        <begin position="302"/>
        <end position="446"/>
    </location>
</feature>
<evidence type="ECO:0000259" key="3">
    <source>
        <dbReference type="Pfam" id="PF00326"/>
    </source>
</evidence>
<dbReference type="Gene3D" id="3.40.50.1820">
    <property type="entry name" value="alpha/beta hydrolase"/>
    <property type="match status" value="1"/>
</dbReference>
<evidence type="ECO:0000256" key="2">
    <source>
        <dbReference type="ARBA" id="ARBA00022801"/>
    </source>
</evidence>
<evidence type="ECO:0000256" key="1">
    <source>
        <dbReference type="ARBA" id="ARBA00022729"/>
    </source>
</evidence>
<comment type="caution">
    <text evidence="4">The sequence shown here is derived from an EMBL/GenBank/DDBJ whole genome shotgun (WGS) entry which is preliminary data.</text>
</comment>
<keyword evidence="1" id="KW-0732">Signal</keyword>
<dbReference type="PANTHER" id="PTHR43037">
    <property type="entry name" value="UNNAMED PRODUCT-RELATED"/>
    <property type="match status" value="1"/>
</dbReference>
<name>A0A1F6D354_HANXR</name>
<organism evidence="4 5">
    <name type="scientific">Handelsmanbacteria sp. (strain RIFCSPLOWO2_12_FULL_64_10)</name>
    <dbReference type="NCBI Taxonomy" id="1817868"/>
    <lineage>
        <taxon>Bacteria</taxon>
        <taxon>Candidatus Handelsmaniibacteriota</taxon>
    </lineage>
</organism>
<dbReference type="GO" id="GO:0006508">
    <property type="term" value="P:proteolysis"/>
    <property type="evidence" value="ECO:0007669"/>
    <property type="project" value="InterPro"/>
</dbReference>
<proteinExistence type="predicted"/>
<dbReference type="EMBL" id="MFKF01000061">
    <property type="protein sequence ID" value="OGG55760.1"/>
    <property type="molecule type" value="Genomic_DNA"/>
</dbReference>
<sequence>MSRNLIHRKPYLLWFALCVLMLLPARADAQRIRPDSLRATRIQAVHRDGQTFISWFDADTANVRGYRILRHSEPITDENVVAAAVIADSVGVGTGLDYIHQAIFKQPRGFVITDLGGPLLPGQGLYVHTVRRNRSSCYAVVSLGPDGRPVSGFVPAENSLKAPVSESLALPQPVLIERLRSEAGVADVYTHWVDEDMHPREGMAYRFAVTVSHNHRPETRHPLHLRLHGAGGWYGTMHIAGDDWVVLYPDMRTVTYRSEIAPDWNGNGSNFWYGLNSHFYDRKNPFGGVNVNYDERRVLWTLRWVMARYNVDPDRVHVSGGSMGGYATLNLALRHPELFASASAWVPPVDFHRMSDYGNRIALAHWGPREANILTNEGVGIYDRADLVAFVRAHPEADFPVILMLTGKQDQLITWKGPRLFYDAMQETRHALLAVWSEGGHAGPKGSLFGVPEVYHELDLRHLRRNESYPALSFASTNDEPGATSKEGAPRGQLNAMFEWKDIVDRPNEYGVTLAPLNGRQIEATADVTLRRLQGFRVDRDARYTFRNVALSSGKAVQEGVLKPDSYGLLTVHRFIISGGGNRLLLSRVIQ</sequence>
<dbReference type="GO" id="GO:0008236">
    <property type="term" value="F:serine-type peptidase activity"/>
    <property type="evidence" value="ECO:0007669"/>
    <property type="project" value="InterPro"/>
</dbReference>
<dbReference type="PANTHER" id="PTHR43037:SF5">
    <property type="entry name" value="FERULOYL ESTERASE"/>
    <property type="match status" value="1"/>
</dbReference>
<dbReference type="InterPro" id="IPR050955">
    <property type="entry name" value="Plant_Biomass_Hydrol_Est"/>
</dbReference>
<dbReference type="Proteomes" id="UP000178606">
    <property type="component" value="Unassembled WGS sequence"/>
</dbReference>